<evidence type="ECO:0000256" key="2">
    <source>
        <dbReference type="ARBA" id="ARBA00022525"/>
    </source>
</evidence>
<dbReference type="SUPFAM" id="SSF63829">
    <property type="entry name" value="Calcium-dependent phosphotriesterase"/>
    <property type="match status" value="1"/>
</dbReference>
<evidence type="ECO:0000313" key="3">
    <source>
        <dbReference type="EMBL" id="KDN21878.1"/>
    </source>
</evidence>
<comment type="subcellular location">
    <subcellularLocation>
        <location evidence="1">Secreted</location>
    </subcellularLocation>
</comment>
<dbReference type="AlphaFoldDB" id="A0A066UCB9"/>
<dbReference type="EMBL" id="JMQI01000026">
    <property type="protein sequence ID" value="KDN21878.1"/>
    <property type="molecule type" value="Genomic_DNA"/>
</dbReference>
<accession>A0A066UCB9</accession>
<dbReference type="eggNOG" id="COG3386">
    <property type="taxonomic scope" value="Bacteria"/>
</dbReference>
<sequence length="363" mass="39933">MIAMTGTDQPLGDLEVVHEFTGPMPTGVSVSRGGRVFVNFPKWGDDVRFTVAEIRDGELVPYPSQALNDNKSQTDPSALVSVQSIVVDPSDRLWILDTGSPLFEPTAHGGPKLVCVDLDRDEVTTTILFPEDVALPTTYLNDVRFDLGRGVAFITDSADQGPNGIIVVDLNTGESWRRLHDHPSTKAEEPPDLRMVVEGRDFVERSEDGSTSPIKMGADGIAIGADGARLYYCCLASRRWWSVSTEALINRDTDDDAVAATVIDEGDKGGAGDGLETDDQGRLYVTDGEHNAIHRRHPDGRWETVAHDPRLLWPDTMSVADGYLYVTANQLHRQDKYRGGKDERQYPYVLFRTPIDAGPVALR</sequence>
<protein>
    <recommendedName>
        <fullName evidence="5">Gluconolaconase</fullName>
    </recommendedName>
</protein>
<comment type="caution">
    <text evidence="3">The sequence shown here is derived from an EMBL/GenBank/DDBJ whole genome shotgun (WGS) entry which is preliminary data.</text>
</comment>
<reference evidence="3 4" key="1">
    <citation type="submission" date="2014-05" db="EMBL/GenBank/DDBJ databases">
        <title>Draft genome sequence of Amycolatopsis rifamycinica DSM 46095.</title>
        <authorList>
            <person name="Lal R."/>
            <person name="Saxena A."/>
            <person name="Kumari R."/>
            <person name="Mukherjee U."/>
            <person name="Singh P."/>
            <person name="Sangwan N."/>
            <person name="Mahato N.K."/>
        </authorList>
    </citation>
    <scope>NUCLEOTIDE SEQUENCE [LARGE SCALE GENOMIC DNA]</scope>
    <source>
        <strain evidence="3 4">DSM 46095</strain>
    </source>
</reference>
<dbReference type="Proteomes" id="UP000027345">
    <property type="component" value="Unassembled WGS sequence"/>
</dbReference>
<keyword evidence="2" id="KW-0964">Secreted</keyword>
<dbReference type="STRING" id="287986.DV20_13225"/>
<evidence type="ECO:0000256" key="1">
    <source>
        <dbReference type="ARBA" id="ARBA00004613"/>
    </source>
</evidence>
<dbReference type="Pfam" id="PF03022">
    <property type="entry name" value="MRJP"/>
    <property type="match status" value="1"/>
</dbReference>
<organism evidence="3 4">
    <name type="scientific">Amycolatopsis rifamycinica</name>
    <dbReference type="NCBI Taxonomy" id="287986"/>
    <lineage>
        <taxon>Bacteria</taxon>
        <taxon>Bacillati</taxon>
        <taxon>Actinomycetota</taxon>
        <taxon>Actinomycetes</taxon>
        <taxon>Pseudonocardiales</taxon>
        <taxon>Pseudonocardiaceae</taxon>
        <taxon>Amycolatopsis</taxon>
    </lineage>
</organism>
<dbReference type="PANTHER" id="PTHR10009:SF18">
    <property type="entry name" value="PROTEIN YELLOW-LIKE PROTEIN"/>
    <property type="match status" value="1"/>
</dbReference>
<gene>
    <name evidence="3" type="ORF">DV20_13225</name>
</gene>
<evidence type="ECO:0008006" key="5">
    <source>
        <dbReference type="Google" id="ProtNLM"/>
    </source>
</evidence>
<dbReference type="InterPro" id="IPR017996">
    <property type="entry name" value="MRJP/yellow-related"/>
</dbReference>
<keyword evidence="4" id="KW-1185">Reference proteome</keyword>
<dbReference type="InterPro" id="IPR011042">
    <property type="entry name" value="6-blade_b-propeller_TolB-like"/>
</dbReference>
<dbReference type="GO" id="GO:0005576">
    <property type="term" value="C:extracellular region"/>
    <property type="evidence" value="ECO:0007669"/>
    <property type="project" value="UniProtKB-SubCell"/>
</dbReference>
<evidence type="ECO:0000313" key="4">
    <source>
        <dbReference type="Proteomes" id="UP000027345"/>
    </source>
</evidence>
<proteinExistence type="predicted"/>
<name>A0A066UCB9_9PSEU</name>
<dbReference type="Gene3D" id="2.120.10.30">
    <property type="entry name" value="TolB, C-terminal domain"/>
    <property type="match status" value="1"/>
</dbReference>
<dbReference type="PANTHER" id="PTHR10009">
    <property type="entry name" value="PROTEIN YELLOW-RELATED"/>
    <property type="match status" value="1"/>
</dbReference>